<gene>
    <name evidence="2" type="ORF">VNO77_01602</name>
</gene>
<evidence type="ECO:0000313" key="3">
    <source>
        <dbReference type="Proteomes" id="UP001367508"/>
    </source>
</evidence>
<keyword evidence="3" id="KW-1185">Reference proteome</keyword>
<organism evidence="2 3">
    <name type="scientific">Canavalia gladiata</name>
    <name type="common">Sword bean</name>
    <name type="synonym">Dolichos gladiatus</name>
    <dbReference type="NCBI Taxonomy" id="3824"/>
    <lineage>
        <taxon>Eukaryota</taxon>
        <taxon>Viridiplantae</taxon>
        <taxon>Streptophyta</taxon>
        <taxon>Embryophyta</taxon>
        <taxon>Tracheophyta</taxon>
        <taxon>Spermatophyta</taxon>
        <taxon>Magnoliopsida</taxon>
        <taxon>eudicotyledons</taxon>
        <taxon>Gunneridae</taxon>
        <taxon>Pentapetalae</taxon>
        <taxon>rosids</taxon>
        <taxon>fabids</taxon>
        <taxon>Fabales</taxon>
        <taxon>Fabaceae</taxon>
        <taxon>Papilionoideae</taxon>
        <taxon>50 kb inversion clade</taxon>
        <taxon>NPAAA clade</taxon>
        <taxon>indigoferoid/millettioid clade</taxon>
        <taxon>Phaseoleae</taxon>
        <taxon>Canavalia</taxon>
    </lineage>
</organism>
<dbReference type="AlphaFoldDB" id="A0AAN9MRI9"/>
<evidence type="ECO:0000256" key="1">
    <source>
        <dbReference type="SAM" id="MobiDB-lite"/>
    </source>
</evidence>
<dbReference type="Proteomes" id="UP001367508">
    <property type="component" value="Unassembled WGS sequence"/>
</dbReference>
<accession>A0AAN9MRI9</accession>
<feature type="compositionally biased region" description="Basic and acidic residues" evidence="1">
    <location>
        <begin position="50"/>
        <end position="73"/>
    </location>
</feature>
<name>A0AAN9MRI9_CANGL</name>
<evidence type="ECO:0000313" key="2">
    <source>
        <dbReference type="EMBL" id="KAK7359640.1"/>
    </source>
</evidence>
<feature type="compositionally biased region" description="Basic and acidic residues" evidence="1">
    <location>
        <begin position="24"/>
        <end position="36"/>
    </location>
</feature>
<reference evidence="2 3" key="1">
    <citation type="submission" date="2024-01" db="EMBL/GenBank/DDBJ databases">
        <title>The genomes of 5 underutilized Papilionoideae crops provide insights into root nodulation and disease resistanc.</title>
        <authorList>
            <person name="Jiang F."/>
        </authorList>
    </citation>
    <scope>NUCLEOTIDE SEQUENCE [LARGE SCALE GENOMIC DNA]</scope>
    <source>
        <strain evidence="2">LVBAO_FW01</strain>
        <tissue evidence="2">Leaves</tissue>
    </source>
</reference>
<feature type="region of interest" description="Disordered" evidence="1">
    <location>
        <begin position="18"/>
        <end position="73"/>
    </location>
</feature>
<protein>
    <submittedName>
        <fullName evidence="2">Uncharacterized protein</fullName>
    </submittedName>
</protein>
<dbReference type="EMBL" id="JAYMYQ010000001">
    <property type="protein sequence ID" value="KAK7359640.1"/>
    <property type="molecule type" value="Genomic_DNA"/>
</dbReference>
<comment type="caution">
    <text evidence="2">The sequence shown here is derived from an EMBL/GenBank/DDBJ whole genome shotgun (WGS) entry which is preliminary data.</text>
</comment>
<proteinExistence type="predicted"/>
<sequence length="73" mass="8176">MEETREVDCMCLQRERAVVTSGGDDDHKMSYERLPGEEDLDNGVQVNAQERNEDSTSVKALVDEESKDLGEEG</sequence>